<keyword evidence="2" id="KW-1185">Reference proteome</keyword>
<dbReference type="EMBL" id="QGLT01000001">
    <property type="protein sequence ID" value="PXZ01761.1"/>
    <property type="molecule type" value="Genomic_DNA"/>
</dbReference>
<accession>A0A318MYV4</accession>
<reference evidence="1 2" key="1">
    <citation type="submission" date="2018-05" db="EMBL/GenBank/DDBJ databases">
        <title>Reference genomes for bee gut microbiota database.</title>
        <authorList>
            <person name="Ellegaard K.M."/>
        </authorList>
    </citation>
    <scope>NUCLEOTIDE SEQUENCE [LARGE SCALE GENOMIC DNA]</scope>
    <source>
        <strain evidence="1 2">ESL0284</strain>
    </source>
</reference>
<sequence length="194" mass="22715">MQIMSNRIQLPDLKEYALNYLARYNNTEAGLVKLLRQKVNRWIKQIQKEDDQDYDEILKKAYDKIDQIVNELKQNGGINDDRFIFSKMPSLIRAGCSKKQIQGRFIQKGINPSLIQSSLQEYHDDHLELLSALAYARKRKIGPFRKRLLKKTAELKDREQMILARRGFSFTISKEVLSMTHAEAEECINKIRSL</sequence>
<dbReference type="RefSeq" id="WP_110438280.1">
    <property type="nucleotide sequence ID" value="NZ_CP046393.1"/>
</dbReference>
<dbReference type="OrthoDB" id="7282296at2"/>
<name>A0A318MYV4_9PROT</name>
<dbReference type="AlphaFoldDB" id="A0A318MYV4"/>
<evidence type="ECO:0000313" key="2">
    <source>
        <dbReference type="Proteomes" id="UP000247565"/>
    </source>
</evidence>
<proteinExistence type="predicted"/>
<comment type="caution">
    <text evidence="1">The sequence shown here is derived from an EMBL/GenBank/DDBJ whole genome shotgun (WGS) entry which is preliminary data.</text>
</comment>
<gene>
    <name evidence="1" type="ORF">DK869_01795</name>
</gene>
<evidence type="ECO:0000313" key="1">
    <source>
        <dbReference type="EMBL" id="PXZ01761.1"/>
    </source>
</evidence>
<protein>
    <submittedName>
        <fullName evidence="1">Uncharacterized protein</fullName>
    </submittedName>
</protein>
<organism evidence="1 2">
    <name type="scientific">Commensalibacter melissae</name>
    <dbReference type="NCBI Taxonomy" id="2070537"/>
    <lineage>
        <taxon>Bacteria</taxon>
        <taxon>Pseudomonadati</taxon>
        <taxon>Pseudomonadota</taxon>
        <taxon>Alphaproteobacteria</taxon>
        <taxon>Acetobacterales</taxon>
        <taxon>Acetobacteraceae</taxon>
    </lineage>
</organism>
<dbReference type="Proteomes" id="UP000247565">
    <property type="component" value="Unassembled WGS sequence"/>
</dbReference>